<protein>
    <submittedName>
        <fullName evidence="1">KIR protein</fullName>
    </submittedName>
</protein>
<dbReference type="KEGG" id="pcot:PCOAH_00052320"/>
<evidence type="ECO:0000313" key="2">
    <source>
        <dbReference type="Proteomes" id="UP000092716"/>
    </source>
</evidence>
<dbReference type="EMBL" id="CP016252">
    <property type="protein sequence ID" value="ANQ10814.1"/>
    <property type="molecule type" value="Genomic_DNA"/>
</dbReference>
<dbReference type="RefSeq" id="XP_019917509.1">
    <property type="nucleotide sequence ID" value="XM_020062012.1"/>
</dbReference>
<keyword evidence="2" id="KW-1185">Reference proteome</keyword>
<dbReference type="InterPro" id="IPR008780">
    <property type="entry name" value="Plasmodium_Vir"/>
</dbReference>
<proteinExistence type="predicted"/>
<dbReference type="VEuPathDB" id="PlasmoDB:PCOAH_00052320"/>
<name>A0A1B1E6Z9_9APIC</name>
<reference evidence="2" key="1">
    <citation type="submission" date="2016-06" db="EMBL/GenBank/DDBJ databases">
        <title>First high quality genome sequence of Plasmodium coatneyi using continuous long reads from single molecule, real-time sequencing.</title>
        <authorList>
            <person name="Chien J.-T."/>
            <person name="Pakala S.B."/>
            <person name="Geraldo J.A."/>
            <person name="Lapp S.A."/>
            <person name="Barnwell J.W."/>
            <person name="Kissinger J.C."/>
            <person name="Galinski M.R."/>
            <person name="Humphrey J.C."/>
        </authorList>
    </citation>
    <scope>NUCLEOTIDE SEQUENCE [LARGE SCALE GENOMIC DNA]</scope>
    <source>
        <strain evidence="2">Hackeri</strain>
    </source>
</reference>
<organism evidence="1 2">
    <name type="scientific">Plasmodium coatneyi</name>
    <dbReference type="NCBI Taxonomy" id="208452"/>
    <lineage>
        <taxon>Eukaryota</taxon>
        <taxon>Sar</taxon>
        <taxon>Alveolata</taxon>
        <taxon>Apicomplexa</taxon>
        <taxon>Aconoidasida</taxon>
        <taxon>Haemosporida</taxon>
        <taxon>Plasmodiidae</taxon>
        <taxon>Plasmodium</taxon>
    </lineage>
</organism>
<gene>
    <name evidence="1" type="ORF">PCOAH_00052320</name>
</gene>
<accession>A0A1B1E6Z9</accession>
<sequence>MQFYRTYKKLRDHKDLCNGDNNNLPPEIEEALADVHRKEEYTKMFKERWCYASKGSAGEEVSLSQEQRCGFLYYWIGNIFHDIFNKDESFWNFMNKIRGELNKLSTAEMQCDIVCSHINKSDFQYDREVYDFLQDYRTINEKSGKSEYVCSKELSHYLDTAALAYNQMNGQCKNGSIKSTYCSKFNSDYKDLILRELRNSKCTPKHAQGILHDAEGPVSATVAIPSVLTVIGLPSILFLLYKYTSLPSWFHNQFGRGSSKIRKRRSDEGQILMTEKEKNNNHNEANKGNKEILVTIT</sequence>
<dbReference type="Proteomes" id="UP000092716">
    <property type="component" value="Chromosome 14"/>
</dbReference>
<evidence type="ECO:0000313" key="1">
    <source>
        <dbReference type="EMBL" id="ANQ10814.1"/>
    </source>
</evidence>
<dbReference type="GeneID" id="30911966"/>
<dbReference type="Pfam" id="PF05795">
    <property type="entry name" value="Plasmodium_Vir"/>
    <property type="match status" value="1"/>
</dbReference>
<dbReference type="AlphaFoldDB" id="A0A1B1E6Z9"/>
<dbReference type="OrthoDB" id="380569at2759"/>